<proteinExistence type="predicted"/>
<evidence type="ECO:0000259" key="1">
    <source>
        <dbReference type="Pfam" id="PF05618"/>
    </source>
</evidence>
<dbReference type="Pfam" id="PF05618">
    <property type="entry name" value="Zn_protease"/>
    <property type="match status" value="1"/>
</dbReference>
<comment type="caution">
    <text evidence="2">The sequence shown here is derived from an EMBL/GenBank/DDBJ whole genome shotgun (WGS) entry which is preliminary data.</text>
</comment>
<dbReference type="Proteomes" id="UP000242133">
    <property type="component" value="Unassembled WGS sequence"/>
</dbReference>
<feature type="domain" description="Retropepsin-like aspartic endopeptidase" evidence="1">
    <location>
        <begin position="119"/>
        <end position="251"/>
    </location>
</feature>
<dbReference type="InterPro" id="IPR008503">
    <property type="entry name" value="Asp_endopeptidase"/>
</dbReference>
<protein>
    <recommendedName>
        <fullName evidence="1">Retropepsin-like aspartic endopeptidase domain-containing protein</fullName>
    </recommendedName>
</protein>
<dbReference type="SUPFAM" id="SSF50630">
    <property type="entry name" value="Acid proteases"/>
    <property type="match status" value="1"/>
</dbReference>
<dbReference type="AlphaFoldDB" id="A0A2P8ER27"/>
<organism evidence="2 3">
    <name type="scientific">Marinobacterium halophilum</name>
    <dbReference type="NCBI Taxonomy" id="267374"/>
    <lineage>
        <taxon>Bacteria</taxon>
        <taxon>Pseudomonadati</taxon>
        <taxon>Pseudomonadota</taxon>
        <taxon>Gammaproteobacteria</taxon>
        <taxon>Oceanospirillales</taxon>
        <taxon>Oceanospirillaceae</taxon>
        <taxon>Marinobacterium</taxon>
    </lineage>
</organism>
<accession>A0A2P8ER27</accession>
<evidence type="ECO:0000313" key="3">
    <source>
        <dbReference type="Proteomes" id="UP000242133"/>
    </source>
</evidence>
<evidence type="ECO:0000313" key="2">
    <source>
        <dbReference type="EMBL" id="PSL11904.1"/>
    </source>
</evidence>
<name>A0A2P8ER27_9GAMM</name>
<reference evidence="2 3" key="1">
    <citation type="submission" date="2018-03" db="EMBL/GenBank/DDBJ databases">
        <title>Genomic Encyclopedia of Archaeal and Bacterial Type Strains, Phase II (KMG-II): from individual species to whole genera.</title>
        <authorList>
            <person name="Goeker M."/>
        </authorList>
    </citation>
    <scope>NUCLEOTIDE SEQUENCE [LARGE SCALE GENOMIC DNA]</scope>
    <source>
        <strain evidence="2 3">DSM 17586</strain>
    </source>
</reference>
<sequence length="266" mass="30187">MNTTPYPNLFRLFTILLLAGLTSACSHDRYLFMERAQLDTLSQQLHQQQSRLETLSAVNQQQFDSLSRAQHFQRKELRDALNDQTSKLERLSRPPERTLQSTATTARLDAPGRYQGKLVVGEVEKLYLAVPGLIYDARIDSGATTSSLHATNIKRFERDGENWVRFDIKHPVSGEAIPLEREISRNAKIVQANSDDPERRAVVELPFMIGDHRQSAEFTLSDRSHLTYPVLIGRNVLRDVMLIDVGREYVTTLPDTLTKPDTGDTP</sequence>
<dbReference type="EMBL" id="PYGI01000021">
    <property type="protein sequence ID" value="PSL11904.1"/>
    <property type="molecule type" value="Genomic_DNA"/>
</dbReference>
<dbReference type="InterPro" id="IPR021109">
    <property type="entry name" value="Peptidase_aspartic_dom_sf"/>
</dbReference>
<keyword evidence="3" id="KW-1185">Reference proteome</keyword>
<dbReference type="Gene3D" id="2.40.70.10">
    <property type="entry name" value="Acid Proteases"/>
    <property type="match status" value="1"/>
</dbReference>
<gene>
    <name evidence="2" type="ORF">CLV44_12112</name>
</gene>
<dbReference type="RefSeq" id="WP_211298150.1">
    <property type="nucleotide sequence ID" value="NZ_PYGI01000021.1"/>
</dbReference>
<dbReference type="PANTHER" id="PTHR38037:SF2">
    <property type="entry name" value="ATP-DEPENDENT ZINC PROTEASE DOMAIN-CONTAINING PROTEIN-RELATED"/>
    <property type="match status" value="1"/>
</dbReference>
<dbReference type="PANTHER" id="PTHR38037">
    <property type="entry name" value="ZN_PROTEASE DOMAIN-CONTAINING PROTEIN"/>
    <property type="match status" value="1"/>
</dbReference>